<reference evidence="2 3" key="1">
    <citation type="submission" date="2016-12" db="EMBL/GenBank/DDBJ databases">
        <title>The whole genome sequencing and assembly of Lactobacillus alimentarius DSM 20249T strain.</title>
        <authorList>
            <person name="Lee Y.-J."/>
            <person name="Yi H."/>
            <person name="Bahn Y.-S."/>
            <person name="Kim J.F."/>
            <person name="Lee D.-W."/>
        </authorList>
    </citation>
    <scope>NUCLEOTIDE SEQUENCE [LARGE SCALE GENOMIC DNA]</scope>
    <source>
        <strain evidence="2 3">DSM 20249</strain>
    </source>
</reference>
<evidence type="ECO:0000313" key="2">
    <source>
        <dbReference type="EMBL" id="AUI71128.1"/>
    </source>
</evidence>
<evidence type="ECO:0000256" key="1">
    <source>
        <dbReference type="ARBA" id="ARBA00023121"/>
    </source>
</evidence>
<proteinExistence type="predicted"/>
<organism evidence="2 3">
    <name type="scientific">Companilactobacillus alimentarius DSM 20249</name>
    <dbReference type="NCBI Taxonomy" id="1423720"/>
    <lineage>
        <taxon>Bacteria</taxon>
        <taxon>Bacillati</taxon>
        <taxon>Bacillota</taxon>
        <taxon>Bacilli</taxon>
        <taxon>Lactobacillales</taxon>
        <taxon>Lactobacillaceae</taxon>
        <taxon>Companilactobacillus</taxon>
    </lineage>
</organism>
<protein>
    <submittedName>
        <fullName evidence="2">Fatty acid-binding protein DegV</fullName>
    </submittedName>
</protein>
<dbReference type="RefSeq" id="WP_057739473.1">
    <property type="nucleotide sequence ID" value="NZ_AZDQ01000043.1"/>
</dbReference>
<dbReference type="AlphaFoldDB" id="A0A2K9HFH5"/>
<dbReference type="EMBL" id="CP018867">
    <property type="protein sequence ID" value="AUI71128.1"/>
    <property type="molecule type" value="Genomic_DNA"/>
</dbReference>
<dbReference type="PANTHER" id="PTHR33434:SF8">
    <property type="entry name" value="DEGV DOMAIN-CONTAINING PROTEIN SPR1019"/>
    <property type="match status" value="1"/>
</dbReference>
<gene>
    <name evidence="2" type="ORF">LA20249_02455</name>
</gene>
<dbReference type="Proteomes" id="UP000234653">
    <property type="component" value="Chromosome"/>
</dbReference>
<keyword evidence="3" id="KW-1185">Reference proteome</keyword>
<dbReference type="PROSITE" id="PS51482">
    <property type="entry name" value="DEGV"/>
    <property type="match status" value="1"/>
</dbReference>
<accession>A0A2K9HFH5</accession>
<evidence type="ECO:0000313" key="3">
    <source>
        <dbReference type="Proteomes" id="UP000234653"/>
    </source>
</evidence>
<dbReference type="KEGG" id="lali:LA20249_02455"/>
<keyword evidence="1" id="KW-0446">Lipid-binding</keyword>
<dbReference type="InterPro" id="IPR003797">
    <property type="entry name" value="DegV"/>
</dbReference>
<dbReference type="NCBIfam" id="TIGR00762">
    <property type="entry name" value="DegV"/>
    <property type="match status" value="1"/>
</dbReference>
<dbReference type="InterPro" id="IPR050270">
    <property type="entry name" value="DegV_domain_contain"/>
</dbReference>
<name>A0A2K9HFH5_9LACO</name>
<dbReference type="OrthoDB" id="5429275at2"/>
<dbReference type="Pfam" id="PF02645">
    <property type="entry name" value="DegV"/>
    <property type="match status" value="1"/>
</dbReference>
<dbReference type="InterPro" id="IPR043168">
    <property type="entry name" value="DegV_C"/>
</dbReference>
<dbReference type="GO" id="GO:0008289">
    <property type="term" value="F:lipid binding"/>
    <property type="evidence" value="ECO:0007669"/>
    <property type="project" value="UniProtKB-KW"/>
</dbReference>
<dbReference type="STRING" id="1423720.FC67_GL001768"/>
<sequence length="280" mass="31096">MSKVKILADSSVQLTPEEIEKYDISIVPLTISIDEKTYVDGVNITREEFVREMDSSKDLPKTSQPSIGTFMDIIDKVPDDYTDILALIMTPSISGTINAARQVADMVDRNVEVIDTEFTDRAQGFQVIQAAKMAQAGKSVAEIKKALDEIREHTYLYMGVTSIENILRGGRLSRFAGTLSTLLNINLVLTVKNNSLNIAKRGRGRKTIEKYMNNVMEEIKGLKNIKAVGISYVDKMDYVNELKAKLEEIIPDVPLLIRVTSPVIATHAGSGAFAIEFYTE</sequence>
<dbReference type="PANTHER" id="PTHR33434">
    <property type="entry name" value="DEGV DOMAIN-CONTAINING PROTEIN DR_1986-RELATED"/>
    <property type="match status" value="1"/>
</dbReference>
<dbReference type="Gene3D" id="3.30.1180.10">
    <property type="match status" value="1"/>
</dbReference>
<dbReference type="Gene3D" id="3.40.50.10170">
    <property type="match status" value="1"/>
</dbReference>
<dbReference type="SUPFAM" id="SSF82549">
    <property type="entry name" value="DAK1/DegV-like"/>
    <property type="match status" value="1"/>
</dbReference>